<organism evidence="1 2">
    <name type="scientific">Candidatus Phycosocius spiralis</name>
    <dbReference type="NCBI Taxonomy" id="2815099"/>
    <lineage>
        <taxon>Bacteria</taxon>
        <taxon>Pseudomonadati</taxon>
        <taxon>Pseudomonadota</taxon>
        <taxon>Alphaproteobacteria</taxon>
        <taxon>Caulobacterales</taxon>
        <taxon>Caulobacterales incertae sedis</taxon>
        <taxon>Candidatus Phycosocius</taxon>
    </lineage>
</organism>
<accession>A0ABQ4PTI6</accession>
<proteinExistence type="predicted"/>
<dbReference type="Pfam" id="PF09523">
    <property type="entry name" value="DUF2390"/>
    <property type="match status" value="1"/>
</dbReference>
<dbReference type="InterPro" id="IPR012659">
    <property type="entry name" value="CHP02444"/>
</dbReference>
<reference evidence="1" key="1">
    <citation type="submission" date="2021-05" db="EMBL/GenBank/DDBJ databases">
        <authorList>
            <person name="Tanabe Y."/>
        </authorList>
    </citation>
    <scope>NUCLEOTIDE SEQUENCE</scope>
    <source>
        <strain evidence="1">BOTRYCO-1</strain>
    </source>
</reference>
<evidence type="ECO:0000313" key="1">
    <source>
        <dbReference type="EMBL" id="GIU66286.1"/>
    </source>
</evidence>
<name>A0ABQ4PTI6_9PROT</name>
<dbReference type="NCBIfam" id="TIGR02444">
    <property type="entry name" value="TIGR02444 family protein"/>
    <property type="match status" value="1"/>
</dbReference>
<comment type="caution">
    <text evidence="1">The sequence shown here is derived from an EMBL/GenBank/DDBJ whole genome shotgun (WGS) entry which is preliminary data.</text>
</comment>
<dbReference type="Proteomes" id="UP001161064">
    <property type="component" value="Unassembled WGS sequence"/>
</dbReference>
<sequence length="154" mass="17020">MDNIWDFALAIYQQNGVKADCLVAQDVYGLDVTMLIFALYRSRHGLGFDAPASYELARQLTRMLVDPLRARRRALKSTPAGHDPRTIAQLRDQIEAAELAGEHTILQTLIKSDIKGPKRNGYDSLCACVVAANISLDLDLEALLKRLALAGQKI</sequence>
<reference evidence="1" key="2">
    <citation type="journal article" date="2023" name="ISME Commun">
        <title>Characterization of a bloom-associated alphaproteobacterial lineage, 'Candidatus Phycosocius': insights into freshwater algal-bacterial interactions.</title>
        <authorList>
            <person name="Tanabe Y."/>
            <person name="Yamaguchi H."/>
            <person name="Yoshida M."/>
            <person name="Kai A."/>
            <person name="Okazaki Y."/>
        </authorList>
    </citation>
    <scope>NUCLEOTIDE SEQUENCE</scope>
    <source>
        <strain evidence="1">BOTRYCO-1</strain>
    </source>
</reference>
<evidence type="ECO:0008006" key="3">
    <source>
        <dbReference type="Google" id="ProtNLM"/>
    </source>
</evidence>
<protein>
    <recommendedName>
        <fullName evidence="3">TIGR02444 family protein</fullName>
    </recommendedName>
</protein>
<gene>
    <name evidence="1" type="ORF">PsB1_0440</name>
</gene>
<dbReference type="EMBL" id="BPFZ01000002">
    <property type="protein sequence ID" value="GIU66286.1"/>
    <property type="molecule type" value="Genomic_DNA"/>
</dbReference>
<keyword evidence="2" id="KW-1185">Reference proteome</keyword>
<evidence type="ECO:0000313" key="2">
    <source>
        <dbReference type="Proteomes" id="UP001161064"/>
    </source>
</evidence>